<comment type="subcellular location">
    <subcellularLocation>
        <location evidence="1">Cytoplasm</location>
    </subcellularLocation>
</comment>
<evidence type="ECO:0000256" key="1">
    <source>
        <dbReference type="ARBA" id="ARBA00004496"/>
    </source>
</evidence>
<name>A0A3B1ABA2_9ZZZZ</name>
<evidence type="ECO:0000256" key="2">
    <source>
        <dbReference type="ARBA" id="ARBA00022448"/>
    </source>
</evidence>
<organism evidence="5">
    <name type="scientific">hydrothermal vent metagenome</name>
    <dbReference type="NCBI Taxonomy" id="652676"/>
    <lineage>
        <taxon>unclassified sequences</taxon>
        <taxon>metagenomes</taxon>
        <taxon>ecological metagenomes</taxon>
    </lineage>
</organism>
<dbReference type="InterPro" id="IPR028366">
    <property type="entry name" value="PhoU"/>
</dbReference>
<dbReference type="GO" id="GO:0045936">
    <property type="term" value="P:negative regulation of phosphate metabolic process"/>
    <property type="evidence" value="ECO:0007669"/>
    <property type="project" value="InterPro"/>
</dbReference>
<proteinExistence type="predicted"/>
<dbReference type="SUPFAM" id="SSF109755">
    <property type="entry name" value="PhoU-like"/>
    <property type="match status" value="1"/>
</dbReference>
<evidence type="ECO:0000313" key="5">
    <source>
        <dbReference type="EMBL" id="VAW97303.1"/>
    </source>
</evidence>
<dbReference type="GO" id="GO:0005737">
    <property type="term" value="C:cytoplasm"/>
    <property type="evidence" value="ECO:0007669"/>
    <property type="project" value="UniProtKB-SubCell"/>
</dbReference>
<dbReference type="PANTHER" id="PTHR42930:SF3">
    <property type="entry name" value="PHOSPHATE-SPECIFIC TRANSPORT SYSTEM ACCESSORY PROTEIN PHOU"/>
    <property type="match status" value="1"/>
</dbReference>
<dbReference type="PIRSF" id="PIRSF003107">
    <property type="entry name" value="PhoU"/>
    <property type="match status" value="1"/>
</dbReference>
<feature type="domain" description="PhoU" evidence="4">
    <location>
        <begin position="25"/>
        <end position="111"/>
    </location>
</feature>
<keyword evidence="2" id="KW-0813">Transport</keyword>
<dbReference type="AlphaFoldDB" id="A0A3B1ABA2"/>
<keyword evidence="3" id="KW-0963">Cytoplasm</keyword>
<dbReference type="FunFam" id="1.20.58.220:FF:000001">
    <property type="entry name" value="Phosphate-specific transport system accessory protein PhoU"/>
    <property type="match status" value="1"/>
</dbReference>
<dbReference type="Pfam" id="PF01895">
    <property type="entry name" value="PhoU"/>
    <property type="match status" value="2"/>
</dbReference>
<reference evidence="5" key="1">
    <citation type="submission" date="2018-06" db="EMBL/GenBank/DDBJ databases">
        <authorList>
            <person name="Zhirakovskaya E."/>
        </authorList>
    </citation>
    <scope>NUCLEOTIDE SEQUENCE</scope>
</reference>
<dbReference type="FunFam" id="1.20.58.220:FF:000002">
    <property type="entry name" value="Phosphate-specific transport system accessory protein PhoU"/>
    <property type="match status" value="1"/>
</dbReference>
<protein>
    <submittedName>
        <fullName evidence="5">Phosphate transport system regulatory protein PhoU</fullName>
    </submittedName>
</protein>
<dbReference type="EMBL" id="UOFT01000056">
    <property type="protein sequence ID" value="VAW97303.1"/>
    <property type="molecule type" value="Genomic_DNA"/>
</dbReference>
<dbReference type="GO" id="GO:0030643">
    <property type="term" value="P:intracellular phosphate ion homeostasis"/>
    <property type="evidence" value="ECO:0007669"/>
    <property type="project" value="InterPro"/>
</dbReference>
<sequence>MDKTKAGQHISHQFNIELEEIRNRVLEMGGLVEQQINNAVKSLVEGNIDLANAVIQRDMKVNAAEVAIDEECSQILARRQPAASDLRLVVAVIKTITDLERIGDQAERIARMGIRLAEQERPKNGYHELQNLGEHVARMMHDTLDAFARTDTEAALRVAKEDLALDQEYDGIMRQSLTFMMEDPRMITRMLDVMWIARAIERIGDHAKNIGEYVIYLVKGKNVRHTSLEDMEQEIQD</sequence>
<dbReference type="PANTHER" id="PTHR42930">
    <property type="entry name" value="PHOSPHATE-SPECIFIC TRANSPORT SYSTEM ACCESSORY PROTEIN PHOU"/>
    <property type="match status" value="1"/>
</dbReference>
<evidence type="ECO:0000259" key="4">
    <source>
        <dbReference type="Pfam" id="PF01895"/>
    </source>
</evidence>
<evidence type="ECO:0000256" key="3">
    <source>
        <dbReference type="ARBA" id="ARBA00022490"/>
    </source>
</evidence>
<feature type="domain" description="PhoU" evidence="4">
    <location>
        <begin position="130"/>
        <end position="214"/>
    </location>
</feature>
<gene>
    <name evidence="5" type="ORF">MNBD_GAMMA23-1815</name>
</gene>
<dbReference type="Gene3D" id="1.20.58.220">
    <property type="entry name" value="Phosphate transport system protein phou homolog 2, domain 2"/>
    <property type="match status" value="2"/>
</dbReference>
<dbReference type="NCBIfam" id="TIGR02135">
    <property type="entry name" value="phoU_full"/>
    <property type="match status" value="1"/>
</dbReference>
<dbReference type="InterPro" id="IPR038078">
    <property type="entry name" value="PhoU-like_sf"/>
</dbReference>
<dbReference type="InterPro" id="IPR026022">
    <property type="entry name" value="PhoU_dom"/>
</dbReference>
<accession>A0A3B1ABA2</accession>